<dbReference type="Proteomes" id="UP001362999">
    <property type="component" value="Unassembled WGS sequence"/>
</dbReference>
<keyword evidence="2" id="KW-1185">Reference proteome</keyword>
<feature type="non-terminal residue" evidence="1">
    <location>
        <position position="1"/>
    </location>
</feature>
<evidence type="ECO:0000313" key="1">
    <source>
        <dbReference type="EMBL" id="KAK7046366.1"/>
    </source>
</evidence>
<comment type="caution">
    <text evidence="1">The sequence shown here is derived from an EMBL/GenBank/DDBJ whole genome shotgun (WGS) entry which is preliminary data.</text>
</comment>
<organism evidence="1 2">
    <name type="scientific">Favolaschia claudopus</name>
    <dbReference type="NCBI Taxonomy" id="2862362"/>
    <lineage>
        <taxon>Eukaryota</taxon>
        <taxon>Fungi</taxon>
        <taxon>Dikarya</taxon>
        <taxon>Basidiomycota</taxon>
        <taxon>Agaricomycotina</taxon>
        <taxon>Agaricomycetes</taxon>
        <taxon>Agaricomycetidae</taxon>
        <taxon>Agaricales</taxon>
        <taxon>Marasmiineae</taxon>
        <taxon>Mycenaceae</taxon>
        <taxon>Favolaschia</taxon>
    </lineage>
</organism>
<dbReference type="EMBL" id="JAWWNJ010000010">
    <property type="protein sequence ID" value="KAK7046366.1"/>
    <property type="molecule type" value="Genomic_DNA"/>
</dbReference>
<protein>
    <submittedName>
        <fullName evidence="1">Uncharacterized protein</fullName>
    </submittedName>
</protein>
<reference evidence="1 2" key="1">
    <citation type="journal article" date="2024" name="J Genomics">
        <title>Draft genome sequencing and assembly of Favolaschia claudopus CIRM-BRFM 2984 isolated from oak limbs.</title>
        <authorList>
            <person name="Navarro D."/>
            <person name="Drula E."/>
            <person name="Chaduli D."/>
            <person name="Cazenave R."/>
            <person name="Ahrendt S."/>
            <person name="Wang J."/>
            <person name="Lipzen A."/>
            <person name="Daum C."/>
            <person name="Barry K."/>
            <person name="Grigoriev I.V."/>
            <person name="Favel A."/>
            <person name="Rosso M.N."/>
            <person name="Martin F."/>
        </authorList>
    </citation>
    <scope>NUCLEOTIDE SEQUENCE [LARGE SCALE GENOMIC DNA]</scope>
    <source>
        <strain evidence="1 2">CIRM-BRFM 2984</strain>
    </source>
</reference>
<proteinExistence type="predicted"/>
<name>A0AAW0D5G9_9AGAR</name>
<gene>
    <name evidence="1" type="ORF">R3P38DRAFT_2873468</name>
</gene>
<accession>A0AAW0D5G9</accession>
<evidence type="ECO:0000313" key="2">
    <source>
        <dbReference type="Proteomes" id="UP001362999"/>
    </source>
</evidence>
<dbReference type="AlphaFoldDB" id="A0AAW0D5G9"/>
<sequence>RMSTTVKPIPILVTGVAVAVGSRVIQAVKPEYEVVHFTLAPAATKEIPLLLKGQAPKDPSSDLGSGNWDVFPKALVFGGGYTDEMIEAVQKAVAAETEGVKRIPWLRVDSSIPHPTDPAEYAPFVTKRLKATLKKLEEEGKFDADHHEIRKF</sequence>